<keyword evidence="1" id="KW-0472">Membrane</keyword>
<dbReference type="InterPro" id="IPR032876">
    <property type="entry name" value="J_dom"/>
</dbReference>
<evidence type="ECO:0000259" key="2">
    <source>
        <dbReference type="PROSITE" id="PS50853"/>
    </source>
</evidence>
<dbReference type="InterPro" id="IPR003961">
    <property type="entry name" value="FN3_dom"/>
</dbReference>
<organism evidence="3">
    <name type="scientific">Variovorax paradoxus</name>
    <dbReference type="NCBI Taxonomy" id="34073"/>
    <lineage>
        <taxon>Bacteria</taxon>
        <taxon>Pseudomonadati</taxon>
        <taxon>Pseudomonadota</taxon>
        <taxon>Betaproteobacteria</taxon>
        <taxon>Burkholderiales</taxon>
        <taxon>Comamonadaceae</taxon>
        <taxon>Variovorax</taxon>
    </lineage>
</organism>
<gene>
    <name evidence="3" type="ORF">VVAX_04322</name>
</gene>
<dbReference type="PROSITE" id="PS50853">
    <property type="entry name" value="FN3"/>
    <property type="match status" value="1"/>
</dbReference>
<keyword evidence="1" id="KW-1133">Transmembrane helix</keyword>
<evidence type="ECO:0000313" key="3">
    <source>
        <dbReference type="EMBL" id="CAA2107616.1"/>
    </source>
</evidence>
<protein>
    <recommendedName>
        <fullName evidence="2">Fibronectin type-III domain-containing protein</fullName>
    </recommendedName>
</protein>
<feature type="transmembrane region" description="Helical" evidence="1">
    <location>
        <begin position="6"/>
        <end position="37"/>
    </location>
</feature>
<proteinExistence type="predicted"/>
<reference evidence="3" key="1">
    <citation type="submission" date="2019-12" db="EMBL/GenBank/DDBJ databases">
        <authorList>
            <person name="Cremers G."/>
        </authorList>
    </citation>
    <scope>NUCLEOTIDE SEQUENCE</scope>
    <source>
        <strain evidence="3">Vvax</strain>
    </source>
</reference>
<dbReference type="Pfam" id="PF13550">
    <property type="entry name" value="Phage-tail_3"/>
    <property type="match status" value="1"/>
</dbReference>
<keyword evidence="1" id="KW-0812">Transmembrane</keyword>
<accession>A0A679J2R0</accession>
<name>A0A679J2R0_VARPD</name>
<dbReference type="EMBL" id="LR743507">
    <property type="protein sequence ID" value="CAA2107616.1"/>
    <property type="molecule type" value="Genomic_DNA"/>
</dbReference>
<sequence>MPQAIAYGLAAVFTGGTITAAVTFAAYAISIVGTLALSSYQKRKAERVARAQFDAAQVDRLANVPGTVVQRELVLGRVRKGGHVFFKTSVGQYKELFIMCIAVAEHEIDGIEQVYLNDQPVDINSGGQVTTAPYGRAATLSADKDVPFGMLTVTLDYDPVPGSVSASEVAPGGVGSHALDCTVSGRVVTIKEPLPGWTARVHYQYSGFNSFVNIRWHLGAPGQQADPALVAMLPGVWTPDHRVSGVAYLVCQFAYNDTALPSGIPTVTVQLRGAKVLDTRTGLTEFSENPALLMRHVLQHPQFGKRTGFTPAEDTRIIAAANACDDTIDYIPGTVVRLYRGASVFPFGTATRDVLDDLAQAMGGEWAYAAGEFFVRAGVYQLPVMSLTDRDLAVVQRSNDGSESQSGITISPHQPRNEKFNTVAIRIWDQAANYVETPITPFRADALVAADGAELSQEVTMPAVFYAGQAYHIAGIMLRDSRDPLTVSLPFKMSAYPLELFDGVTLTLARYGWVNKEFRVMARTFSPEGLVQLTLKETTAAIFTWGAGFLPGGYAPNTGLPKPWDINPPTLLSISSGEGELVIQSDGTIVNGVRVTWAPIADQSIVQGGQVELQYRVLPDGGWISVLAPGEATEVKFTGVEDLALILVRLRTRNSLAVSDWGQQVQHQVIGKTEPPPNIENLTVSGSVLSWTMPRRVPDLAGFVFRFQYGNNTDWNSAALLHNGLITESPYDLVTRPGGVVTIMGKAQDTSGNQSAATANIVMNLGDPPIANIIEQWDFDALGWPAQPGEQSGWTLVGGKPSADALDSLYGTDDQSFYGADLDPFYDIGAYGQMVYVTTEISISSALAGSIMTLNTQTQGTDLHIDFRLSGPGSLYGADNDPMYGPDADPFYDGPGAWQPWPGQLIAANEVYQFRVTIGAGVDRGILEEMVLTIDAPDLEEEIPDLAVSSGGTTIPYTKNFTSIKTVQATIQANGSGARTPEITKTLPLAPVIRLLNAAGVAVSGATADITLKGY</sequence>
<feature type="domain" description="Fibronectin type-III" evidence="2">
    <location>
        <begin position="577"/>
        <end position="676"/>
    </location>
</feature>
<dbReference type="AlphaFoldDB" id="A0A679J2R0"/>
<evidence type="ECO:0000256" key="1">
    <source>
        <dbReference type="SAM" id="Phobius"/>
    </source>
</evidence>